<dbReference type="InterPro" id="IPR006076">
    <property type="entry name" value="FAD-dep_OxRdtase"/>
</dbReference>
<name>A0A401NX16_SCYTO</name>
<dbReference type="OMA" id="FPSMWFQ"/>
<proteinExistence type="inferred from homology"/>
<dbReference type="SUPFAM" id="SSF51905">
    <property type="entry name" value="FAD/NAD(P)-binding domain"/>
    <property type="match status" value="1"/>
</dbReference>
<comment type="caution">
    <text evidence="7">The sequence shown here is derived from an EMBL/GenBank/DDBJ whole genome shotgun (WGS) entry which is preliminary data.</text>
</comment>
<dbReference type="OrthoDB" id="424974at2759"/>
<dbReference type="NCBIfam" id="NF008425">
    <property type="entry name" value="PRK11259.1"/>
    <property type="match status" value="1"/>
</dbReference>
<comment type="similarity">
    <text evidence="2">Belongs to the MSOX/MTOX family.</text>
</comment>
<evidence type="ECO:0000313" key="7">
    <source>
        <dbReference type="EMBL" id="GCB65423.1"/>
    </source>
</evidence>
<dbReference type="InterPro" id="IPR036188">
    <property type="entry name" value="FAD/NAD-bd_sf"/>
</dbReference>
<dbReference type="Gene3D" id="3.30.9.10">
    <property type="entry name" value="D-Amino Acid Oxidase, subunit A, domain 2"/>
    <property type="match status" value="1"/>
</dbReference>
<evidence type="ECO:0000256" key="1">
    <source>
        <dbReference type="ARBA" id="ARBA00001974"/>
    </source>
</evidence>
<sequence>MAAEGNGVCSDFDTIVIGAGIQGSYAAYHLCKNSKTLLIEQFTLPHSRGSSHGQTRIIRKSYFKAYYTQMMTECYQLWKQLEDEANVEIFRQTGLLVLGKEGNPEFQTMKSTLVENKIPMESLTSEEFSRRFPVVNLPEEESAILDKSAGILYADRALKALQDLFRRFGGTICDGEKVVDIQPGSLVTVTTTARIYRAKSLVITAGPWTNKLLNQLRLQLPLKTLRIVVCYWKEKVPGTYGIHKGFPCFLRILDSVQHHIYGLPSNEYPGLMKICYHSGSDADPDERDILFQQPSEDVNLLSNFLSKEFPGLDLKPAIVESCMYTVTPDQDFILDRHPEHSNIIIGAGFSGHGFKLAPVVGKVLCELSAGKTPSYDLSPFRMRRFQPNFKSLL</sequence>
<dbReference type="Gene3D" id="3.50.50.60">
    <property type="entry name" value="FAD/NAD(P)-binding domain"/>
    <property type="match status" value="1"/>
</dbReference>
<dbReference type="STRING" id="75743.A0A401NX16"/>
<keyword evidence="8" id="KW-1185">Reference proteome</keyword>
<dbReference type="SUPFAM" id="SSF54373">
    <property type="entry name" value="FAD-linked reductases, C-terminal domain"/>
    <property type="match status" value="1"/>
</dbReference>
<dbReference type="InterPro" id="IPR045170">
    <property type="entry name" value="MTOX"/>
</dbReference>
<dbReference type="PANTHER" id="PTHR10961">
    <property type="entry name" value="PEROXISOMAL SARCOSINE OXIDASE"/>
    <property type="match status" value="1"/>
</dbReference>
<evidence type="ECO:0000256" key="2">
    <source>
        <dbReference type="ARBA" id="ARBA00010989"/>
    </source>
</evidence>
<feature type="domain" description="FAD dependent oxidoreductase" evidence="6">
    <location>
        <begin position="13"/>
        <end position="367"/>
    </location>
</feature>
<reference evidence="7 8" key="1">
    <citation type="journal article" date="2018" name="Nat. Ecol. Evol.">
        <title>Shark genomes provide insights into elasmobranch evolution and the origin of vertebrates.</title>
        <authorList>
            <person name="Hara Y"/>
            <person name="Yamaguchi K"/>
            <person name="Onimaru K"/>
            <person name="Kadota M"/>
            <person name="Koyanagi M"/>
            <person name="Keeley SD"/>
            <person name="Tatsumi K"/>
            <person name="Tanaka K"/>
            <person name="Motone F"/>
            <person name="Kageyama Y"/>
            <person name="Nozu R"/>
            <person name="Adachi N"/>
            <person name="Nishimura O"/>
            <person name="Nakagawa R"/>
            <person name="Tanegashima C"/>
            <person name="Kiyatake I"/>
            <person name="Matsumoto R"/>
            <person name="Murakumo K"/>
            <person name="Nishida K"/>
            <person name="Terakita A"/>
            <person name="Kuratani S"/>
            <person name="Sato K"/>
            <person name="Hyodo S Kuraku.S."/>
        </authorList>
    </citation>
    <scope>NUCLEOTIDE SEQUENCE [LARGE SCALE GENOMIC DNA]</scope>
</reference>
<protein>
    <recommendedName>
        <fullName evidence="6">FAD dependent oxidoreductase domain-containing protein</fullName>
    </recommendedName>
</protein>
<keyword evidence="4" id="KW-0274">FAD</keyword>
<evidence type="ECO:0000313" key="8">
    <source>
        <dbReference type="Proteomes" id="UP000288216"/>
    </source>
</evidence>
<accession>A0A401NX16</accession>
<gene>
    <name evidence="7" type="ORF">scyTo_0004788</name>
</gene>
<dbReference type="AlphaFoldDB" id="A0A401NX16"/>
<organism evidence="7 8">
    <name type="scientific">Scyliorhinus torazame</name>
    <name type="common">Cloudy catshark</name>
    <name type="synonym">Catulus torazame</name>
    <dbReference type="NCBI Taxonomy" id="75743"/>
    <lineage>
        <taxon>Eukaryota</taxon>
        <taxon>Metazoa</taxon>
        <taxon>Chordata</taxon>
        <taxon>Craniata</taxon>
        <taxon>Vertebrata</taxon>
        <taxon>Chondrichthyes</taxon>
        <taxon>Elasmobranchii</taxon>
        <taxon>Galeomorphii</taxon>
        <taxon>Galeoidea</taxon>
        <taxon>Carcharhiniformes</taxon>
        <taxon>Scyliorhinidae</taxon>
        <taxon>Scyliorhinus</taxon>
    </lineage>
</organism>
<dbReference type="GO" id="GO:0050660">
    <property type="term" value="F:flavin adenine dinucleotide binding"/>
    <property type="evidence" value="ECO:0007669"/>
    <property type="project" value="InterPro"/>
</dbReference>
<dbReference type="EMBL" id="BFAA01001436">
    <property type="protein sequence ID" value="GCB65423.1"/>
    <property type="molecule type" value="Genomic_DNA"/>
</dbReference>
<dbReference type="GO" id="GO:0050031">
    <property type="term" value="F:L-pipecolate oxidase activity"/>
    <property type="evidence" value="ECO:0007669"/>
    <property type="project" value="TreeGrafter"/>
</dbReference>
<dbReference type="PANTHER" id="PTHR10961:SF46">
    <property type="entry name" value="PEROXISOMAL SARCOSINE OXIDASE"/>
    <property type="match status" value="1"/>
</dbReference>
<dbReference type="GO" id="GO:0005777">
    <property type="term" value="C:peroxisome"/>
    <property type="evidence" value="ECO:0007669"/>
    <property type="project" value="TreeGrafter"/>
</dbReference>
<evidence type="ECO:0000256" key="5">
    <source>
        <dbReference type="ARBA" id="ARBA00023002"/>
    </source>
</evidence>
<dbReference type="NCBIfam" id="TIGR01377">
    <property type="entry name" value="soxA_mon"/>
    <property type="match status" value="1"/>
</dbReference>
<comment type="cofactor">
    <cofactor evidence="1">
        <name>FAD</name>
        <dbReference type="ChEBI" id="CHEBI:57692"/>
    </cofactor>
</comment>
<dbReference type="Pfam" id="PF01266">
    <property type="entry name" value="DAO"/>
    <property type="match status" value="1"/>
</dbReference>
<dbReference type="Proteomes" id="UP000288216">
    <property type="component" value="Unassembled WGS sequence"/>
</dbReference>
<dbReference type="GO" id="GO:0008115">
    <property type="term" value="F:sarcosine oxidase activity"/>
    <property type="evidence" value="ECO:0007669"/>
    <property type="project" value="TreeGrafter"/>
</dbReference>
<dbReference type="GO" id="GO:0033514">
    <property type="term" value="P:L-lysine catabolic process to acetyl-CoA via L-pipecolate"/>
    <property type="evidence" value="ECO:0007669"/>
    <property type="project" value="TreeGrafter"/>
</dbReference>
<evidence type="ECO:0000256" key="4">
    <source>
        <dbReference type="ARBA" id="ARBA00022827"/>
    </source>
</evidence>
<keyword evidence="3" id="KW-0285">Flavoprotein</keyword>
<evidence type="ECO:0000256" key="3">
    <source>
        <dbReference type="ARBA" id="ARBA00022630"/>
    </source>
</evidence>
<keyword evidence="5" id="KW-0560">Oxidoreductase</keyword>
<evidence type="ECO:0000259" key="6">
    <source>
        <dbReference type="Pfam" id="PF01266"/>
    </source>
</evidence>